<evidence type="ECO:0000313" key="10">
    <source>
        <dbReference type="Proteomes" id="UP000712600"/>
    </source>
</evidence>
<dbReference type="GO" id="GO:0022857">
    <property type="term" value="F:transmembrane transporter activity"/>
    <property type="evidence" value="ECO:0007669"/>
    <property type="project" value="InterPro"/>
</dbReference>
<feature type="transmembrane region" description="Helical" evidence="6">
    <location>
        <begin position="237"/>
        <end position="261"/>
    </location>
</feature>
<dbReference type="Proteomes" id="UP000712600">
    <property type="component" value="Unassembled WGS sequence"/>
</dbReference>
<dbReference type="Pfam" id="PF00892">
    <property type="entry name" value="EamA"/>
    <property type="match status" value="2"/>
</dbReference>
<feature type="transmembrane region" description="Helical" evidence="6">
    <location>
        <begin position="103"/>
        <end position="122"/>
    </location>
</feature>
<feature type="transmembrane region" description="Helical" evidence="6">
    <location>
        <begin position="134"/>
        <end position="158"/>
    </location>
</feature>
<feature type="domain" description="EamA" evidence="8">
    <location>
        <begin position="183"/>
        <end position="318"/>
    </location>
</feature>
<comment type="caution">
    <text evidence="9">The sequence shown here is derived from an EMBL/GenBank/DDBJ whole genome shotgun (WGS) entry which is preliminary data.</text>
</comment>
<feature type="transmembrane region" description="Helical" evidence="6">
    <location>
        <begin position="12"/>
        <end position="33"/>
    </location>
</feature>
<name>A0A8S9PZJ2_BRACR</name>
<gene>
    <name evidence="9" type="ORF">F2Q69_00049191</name>
</gene>
<feature type="compositionally biased region" description="Basic and acidic residues" evidence="7">
    <location>
        <begin position="392"/>
        <end position="405"/>
    </location>
</feature>
<proteinExistence type="inferred from homology"/>
<accession>A0A8S9PZJ2</accession>
<dbReference type="GO" id="GO:0016020">
    <property type="term" value="C:membrane"/>
    <property type="evidence" value="ECO:0007669"/>
    <property type="project" value="UniProtKB-SubCell"/>
</dbReference>
<evidence type="ECO:0000256" key="6">
    <source>
        <dbReference type="RuleBase" id="RU363077"/>
    </source>
</evidence>
<evidence type="ECO:0000259" key="8">
    <source>
        <dbReference type="Pfam" id="PF00892"/>
    </source>
</evidence>
<evidence type="ECO:0000256" key="4">
    <source>
        <dbReference type="ARBA" id="ARBA00022989"/>
    </source>
</evidence>
<sequence>MVLKMSESAKPYFAMICLQFGYAGMNLVTKVVLDRGMSHFVLVAYRNAFATAAIAPFALLSERKVRPKMTFTIFMQIFVLGLLGPVIDQNLYYAGLKLTSPTFAGAVTNIMPALTFIISIICRMEKVDMRKVRFQAKVVGTLVIVVGAMLMILIKGPFINLLRSHLIGDASLSVGEDYLKVTVFLLIASFSWASFFVLQAATLKRYSSHGSLSTMVCFMGTLQSTALAFVIEPNLYAWNIGFDMNLLASVYAGIMSSSIAYYVQGMMTKQKSVVFVTAFNPLSVIIGSITGLLILGQRLYLGGVLGMAIIMVGVCAVLWGKEGDEEENSEEKFVVVVKCCKGFRNNSLSMPRINEVDVEMQSTGKAKMVVTAMSHDIDMPLCVYTRKRRDKRRNEKKEDDRKEDELALAVESDG</sequence>
<evidence type="ECO:0000256" key="3">
    <source>
        <dbReference type="ARBA" id="ARBA00022692"/>
    </source>
</evidence>
<dbReference type="EMBL" id="QGKX02001347">
    <property type="protein sequence ID" value="KAF3526934.1"/>
    <property type="molecule type" value="Genomic_DNA"/>
</dbReference>
<feature type="transmembrane region" description="Helical" evidence="6">
    <location>
        <begin position="71"/>
        <end position="91"/>
    </location>
</feature>
<keyword evidence="4 6" id="KW-1133">Transmembrane helix</keyword>
<evidence type="ECO:0000256" key="5">
    <source>
        <dbReference type="ARBA" id="ARBA00023136"/>
    </source>
</evidence>
<comment type="subcellular location">
    <subcellularLocation>
        <location evidence="1 6">Membrane</location>
        <topology evidence="1 6">Multi-pass membrane protein</topology>
    </subcellularLocation>
</comment>
<dbReference type="PANTHER" id="PTHR31218">
    <property type="entry name" value="WAT1-RELATED PROTEIN"/>
    <property type="match status" value="1"/>
</dbReference>
<feature type="region of interest" description="Disordered" evidence="7">
    <location>
        <begin position="389"/>
        <end position="414"/>
    </location>
</feature>
<dbReference type="SUPFAM" id="SSF103481">
    <property type="entry name" value="Multidrug resistance efflux transporter EmrE"/>
    <property type="match status" value="2"/>
</dbReference>
<comment type="similarity">
    <text evidence="2 6">Belongs to the drug/metabolite transporter (DMT) superfamily. Plant drug/metabolite exporter (P-DME) (TC 2.A.7.4) family.</text>
</comment>
<keyword evidence="3 6" id="KW-0812">Transmembrane</keyword>
<feature type="domain" description="EamA" evidence="8">
    <location>
        <begin position="12"/>
        <end position="152"/>
    </location>
</feature>
<feature type="transmembrane region" description="Helical" evidence="6">
    <location>
        <begin position="39"/>
        <end position="59"/>
    </location>
</feature>
<feature type="transmembrane region" description="Helical" evidence="6">
    <location>
        <begin position="178"/>
        <end position="198"/>
    </location>
</feature>
<dbReference type="InterPro" id="IPR000620">
    <property type="entry name" value="EamA_dom"/>
</dbReference>
<organism evidence="9 10">
    <name type="scientific">Brassica cretica</name>
    <name type="common">Mustard</name>
    <dbReference type="NCBI Taxonomy" id="69181"/>
    <lineage>
        <taxon>Eukaryota</taxon>
        <taxon>Viridiplantae</taxon>
        <taxon>Streptophyta</taxon>
        <taxon>Embryophyta</taxon>
        <taxon>Tracheophyta</taxon>
        <taxon>Spermatophyta</taxon>
        <taxon>Magnoliopsida</taxon>
        <taxon>eudicotyledons</taxon>
        <taxon>Gunneridae</taxon>
        <taxon>Pentapetalae</taxon>
        <taxon>rosids</taxon>
        <taxon>malvids</taxon>
        <taxon>Brassicales</taxon>
        <taxon>Brassicaceae</taxon>
        <taxon>Brassiceae</taxon>
        <taxon>Brassica</taxon>
    </lineage>
</organism>
<feature type="transmembrane region" description="Helical" evidence="6">
    <location>
        <begin position="210"/>
        <end position="231"/>
    </location>
</feature>
<evidence type="ECO:0000256" key="1">
    <source>
        <dbReference type="ARBA" id="ARBA00004141"/>
    </source>
</evidence>
<keyword evidence="5 6" id="KW-0472">Membrane</keyword>
<reference evidence="9" key="1">
    <citation type="submission" date="2019-12" db="EMBL/GenBank/DDBJ databases">
        <title>Genome sequencing and annotation of Brassica cretica.</title>
        <authorList>
            <person name="Studholme D.J."/>
            <person name="Sarris P."/>
        </authorList>
    </citation>
    <scope>NUCLEOTIDE SEQUENCE</scope>
    <source>
        <strain evidence="9">PFS-109/04</strain>
        <tissue evidence="9">Leaf</tissue>
    </source>
</reference>
<dbReference type="InterPro" id="IPR037185">
    <property type="entry name" value="EmrE-like"/>
</dbReference>
<feature type="transmembrane region" description="Helical" evidence="6">
    <location>
        <begin position="273"/>
        <end position="294"/>
    </location>
</feature>
<evidence type="ECO:0000256" key="2">
    <source>
        <dbReference type="ARBA" id="ARBA00007635"/>
    </source>
</evidence>
<evidence type="ECO:0000256" key="7">
    <source>
        <dbReference type="SAM" id="MobiDB-lite"/>
    </source>
</evidence>
<dbReference type="AlphaFoldDB" id="A0A8S9PZJ2"/>
<evidence type="ECO:0000313" key="9">
    <source>
        <dbReference type="EMBL" id="KAF3526934.1"/>
    </source>
</evidence>
<protein>
    <recommendedName>
        <fullName evidence="6">WAT1-related protein</fullName>
    </recommendedName>
</protein>
<dbReference type="InterPro" id="IPR030184">
    <property type="entry name" value="WAT1-related"/>
</dbReference>
<feature type="transmembrane region" description="Helical" evidence="6">
    <location>
        <begin position="300"/>
        <end position="319"/>
    </location>
</feature>